<organism evidence="3">
    <name type="scientific">freshwater metagenome</name>
    <dbReference type="NCBI Taxonomy" id="449393"/>
    <lineage>
        <taxon>unclassified sequences</taxon>
        <taxon>metagenomes</taxon>
        <taxon>ecological metagenomes</taxon>
    </lineage>
</organism>
<keyword evidence="1" id="KW-0456">Lyase</keyword>
<evidence type="ECO:0000313" key="5">
    <source>
        <dbReference type="EMBL" id="CAB5008811.1"/>
    </source>
</evidence>
<proteinExistence type="predicted"/>
<dbReference type="Gene3D" id="3.30.230.60">
    <property type="entry name" value="Formaldehyde-activating enzyme"/>
    <property type="match status" value="1"/>
</dbReference>
<evidence type="ECO:0000256" key="1">
    <source>
        <dbReference type="ARBA" id="ARBA00023239"/>
    </source>
</evidence>
<evidence type="ECO:0000259" key="2">
    <source>
        <dbReference type="Pfam" id="PF08714"/>
    </source>
</evidence>
<dbReference type="InterPro" id="IPR020568">
    <property type="entry name" value="Ribosomal_Su5_D2-typ_SF"/>
</dbReference>
<dbReference type="EMBL" id="CAFBPM010000001">
    <property type="protein sequence ID" value="CAB5008811.1"/>
    <property type="molecule type" value="Genomic_DNA"/>
</dbReference>
<evidence type="ECO:0000313" key="4">
    <source>
        <dbReference type="EMBL" id="CAB4872411.1"/>
    </source>
</evidence>
<accession>A0A6J6ZAI0</accession>
<dbReference type="InterPro" id="IPR014826">
    <property type="entry name" value="HCHO-activating_enzyme"/>
</dbReference>
<dbReference type="EMBL" id="CAFBLT010000001">
    <property type="protein sequence ID" value="CAB4872411.1"/>
    <property type="molecule type" value="Genomic_DNA"/>
</dbReference>
<dbReference type="SUPFAM" id="SSF54211">
    <property type="entry name" value="Ribosomal protein S5 domain 2-like"/>
    <property type="match status" value="1"/>
</dbReference>
<dbReference type="InterPro" id="IPR037075">
    <property type="entry name" value="HCHO-activating_enzyme_sf"/>
</dbReference>
<dbReference type="EMBL" id="CAFABE010000004">
    <property type="protein sequence ID" value="CAB4817443.1"/>
    <property type="molecule type" value="Genomic_DNA"/>
</dbReference>
<reference evidence="3" key="1">
    <citation type="submission" date="2020-05" db="EMBL/GenBank/DDBJ databases">
        <authorList>
            <person name="Chiriac C."/>
            <person name="Salcher M."/>
            <person name="Ghai R."/>
            <person name="Kavagutti S V."/>
        </authorList>
    </citation>
    <scope>NUCLEOTIDE SEQUENCE</scope>
</reference>
<dbReference type="Pfam" id="PF08714">
    <property type="entry name" value="Fae"/>
    <property type="match status" value="1"/>
</dbReference>
<sequence>MMQLGESFVGDGQNAAHLNTVVGEREGPVGTAWATALATPREGHSAFVVVAQPNVPVKPFTLFVNKATISSERHGTLTWGAGQIGVAAGVLHAVREGVFQGLDLEALVILAAVWIDPLADDEEEVYENNRISMLNALRNGSVNAPSVDAIHEASSNLGNGFYVPTQAKESRS</sequence>
<dbReference type="NCBIfam" id="TIGR03126">
    <property type="entry name" value="one_C_fae"/>
    <property type="match status" value="1"/>
</dbReference>
<feature type="domain" description="Formaldehyde-activating enzyme" evidence="2">
    <location>
        <begin position="5"/>
        <end position="156"/>
    </location>
</feature>
<dbReference type="GO" id="GO:0016840">
    <property type="term" value="F:carbon-nitrogen lyase activity"/>
    <property type="evidence" value="ECO:0007669"/>
    <property type="project" value="InterPro"/>
</dbReference>
<name>A0A6J6ZAI0_9ZZZZ</name>
<evidence type="ECO:0000313" key="3">
    <source>
        <dbReference type="EMBL" id="CAB4817443.1"/>
    </source>
</evidence>
<protein>
    <submittedName>
        <fullName evidence="3">Unannotated protein</fullName>
    </submittedName>
</protein>
<dbReference type="AlphaFoldDB" id="A0A6J6ZAI0"/>
<dbReference type="GO" id="GO:0016051">
    <property type="term" value="P:carbohydrate biosynthetic process"/>
    <property type="evidence" value="ECO:0007669"/>
    <property type="project" value="InterPro"/>
</dbReference>
<gene>
    <name evidence="3" type="ORF">UFOPK3164_00177</name>
    <name evidence="4" type="ORF">UFOPK3427_00892</name>
    <name evidence="5" type="ORF">UFOPK4112_00193</name>
</gene>